<evidence type="ECO:0000256" key="1">
    <source>
        <dbReference type="ARBA" id="ARBA00022827"/>
    </source>
</evidence>
<dbReference type="Gene3D" id="3.30.70.2520">
    <property type="match status" value="1"/>
</dbReference>
<keyword evidence="1" id="KW-0285">Flavoprotein</keyword>
<keyword evidence="2" id="KW-0560">Oxidoreductase</keyword>
<name>A0A1G6CJI1_9BACT</name>
<evidence type="ECO:0000313" key="4">
    <source>
        <dbReference type="EMBL" id="SDB33083.1"/>
    </source>
</evidence>
<organism evidence="4 5">
    <name type="scientific">Desulfonatronum thiosulfatophilum</name>
    <dbReference type="NCBI Taxonomy" id="617002"/>
    <lineage>
        <taxon>Bacteria</taxon>
        <taxon>Pseudomonadati</taxon>
        <taxon>Thermodesulfobacteriota</taxon>
        <taxon>Desulfovibrionia</taxon>
        <taxon>Desulfovibrionales</taxon>
        <taxon>Desulfonatronaceae</taxon>
        <taxon>Desulfonatronum</taxon>
    </lineage>
</organism>
<accession>A0A1G6CJI1</accession>
<dbReference type="GO" id="GO:0016020">
    <property type="term" value="C:membrane"/>
    <property type="evidence" value="ECO:0007669"/>
    <property type="project" value="InterPro"/>
</dbReference>
<keyword evidence="5" id="KW-1185">Reference proteome</keyword>
<dbReference type="InterPro" id="IPR016166">
    <property type="entry name" value="FAD-bd_PCMH"/>
</dbReference>
<dbReference type="PANTHER" id="PTHR43762:SF1">
    <property type="entry name" value="D-ARABINONO-1,4-LACTONE OXIDASE"/>
    <property type="match status" value="1"/>
</dbReference>
<keyword evidence="1" id="KW-0274">FAD</keyword>
<dbReference type="GO" id="GO:0071949">
    <property type="term" value="F:FAD binding"/>
    <property type="evidence" value="ECO:0007669"/>
    <property type="project" value="InterPro"/>
</dbReference>
<protein>
    <submittedName>
        <fullName evidence="4">FAD/FMN-containing dehydrogenase</fullName>
    </submittedName>
</protein>
<reference evidence="4 5" key="1">
    <citation type="submission" date="2016-10" db="EMBL/GenBank/DDBJ databases">
        <authorList>
            <person name="de Groot N.N."/>
        </authorList>
    </citation>
    <scope>NUCLEOTIDE SEQUENCE [LARGE SCALE GENOMIC DNA]</scope>
    <source>
        <strain evidence="4 5">ASO4-2</strain>
    </source>
</reference>
<sequence length="393" mass="44507">MSEWSNWSGSLRFTPAAVVVPENEEELARIIRRAGEEGKTVRVSGAGHSSTPLVQTPDILVSMKHFKGFVAKDGANIAIRGGTMLKEANEIFLEHGLALENLGDVDLQALAGAIGTGTHGTGRNLRIISNHLVGGRLVNGKGEIVDFNIKDDPDLTLAARVALGTLGIFTELRLRLLPAFHLHRKEWCTHIEDCMVNLDKLIASNRNFDFYWYPRSDEAKLRTLNIPGTGPEDIPYAWCQKERVGWSGDVIPRSRDNKFDEIEFWLPIDNGPPCFEEIRQRIKEVHRKDVGWRVLYRTVAADEAMLSGAHGRATATISMHHNASLPHDAFFKDIEPYLTKYGGRPHWGKKHYRTATDLKKLYPRWDHFQEIRRSMDPEGVFMNEYLRTIFEEG</sequence>
<dbReference type="OrthoDB" id="9800184at2"/>
<dbReference type="STRING" id="617002.SAMN05660653_01580"/>
<dbReference type="InterPro" id="IPR036318">
    <property type="entry name" value="FAD-bd_PCMH-like_sf"/>
</dbReference>
<evidence type="ECO:0000313" key="5">
    <source>
        <dbReference type="Proteomes" id="UP000198771"/>
    </source>
</evidence>
<dbReference type="PANTHER" id="PTHR43762">
    <property type="entry name" value="L-GULONOLACTONE OXIDASE"/>
    <property type="match status" value="1"/>
</dbReference>
<dbReference type="InterPro" id="IPR016171">
    <property type="entry name" value="Vanillyl_alc_oxidase_C-sub2"/>
</dbReference>
<dbReference type="InterPro" id="IPR010031">
    <property type="entry name" value="FAD_lactone_oxidase-like"/>
</dbReference>
<dbReference type="Gene3D" id="1.10.45.10">
    <property type="entry name" value="Vanillyl-alcohol Oxidase, Chain A, domain 4"/>
    <property type="match status" value="1"/>
</dbReference>
<dbReference type="EMBL" id="FMXO01000008">
    <property type="protein sequence ID" value="SDB33083.1"/>
    <property type="molecule type" value="Genomic_DNA"/>
</dbReference>
<dbReference type="AlphaFoldDB" id="A0A1G6CJI1"/>
<gene>
    <name evidence="4" type="ORF">SAMN05660653_01580</name>
</gene>
<dbReference type="PIRSF" id="PIRSF000136">
    <property type="entry name" value="LGO_GLO"/>
    <property type="match status" value="1"/>
</dbReference>
<dbReference type="Pfam" id="PF01565">
    <property type="entry name" value="FAD_binding_4"/>
    <property type="match status" value="1"/>
</dbReference>
<dbReference type="InterPro" id="IPR016167">
    <property type="entry name" value="FAD-bd_PCMH_sub1"/>
</dbReference>
<dbReference type="InterPro" id="IPR016169">
    <property type="entry name" value="FAD-bd_PCMH_sub2"/>
</dbReference>
<dbReference type="GO" id="GO:0003885">
    <property type="term" value="F:D-arabinono-1,4-lactone oxidase activity"/>
    <property type="evidence" value="ECO:0007669"/>
    <property type="project" value="InterPro"/>
</dbReference>
<evidence type="ECO:0000259" key="3">
    <source>
        <dbReference type="PROSITE" id="PS51387"/>
    </source>
</evidence>
<feature type="domain" description="FAD-binding PCMH-type" evidence="3">
    <location>
        <begin position="11"/>
        <end position="179"/>
    </location>
</feature>
<dbReference type="Gene3D" id="3.30.465.10">
    <property type="match status" value="1"/>
</dbReference>
<dbReference type="RefSeq" id="WP_092119691.1">
    <property type="nucleotide sequence ID" value="NZ_FMXO01000008.1"/>
</dbReference>
<dbReference type="InterPro" id="IPR007173">
    <property type="entry name" value="ALO_C"/>
</dbReference>
<dbReference type="PROSITE" id="PS51387">
    <property type="entry name" value="FAD_PCMH"/>
    <property type="match status" value="1"/>
</dbReference>
<dbReference type="Gene3D" id="3.30.43.10">
    <property type="entry name" value="Uridine Diphospho-n-acetylenolpyruvylglucosamine Reductase, domain 2"/>
    <property type="match status" value="1"/>
</dbReference>
<dbReference type="Proteomes" id="UP000198771">
    <property type="component" value="Unassembled WGS sequence"/>
</dbReference>
<dbReference type="SUPFAM" id="SSF56176">
    <property type="entry name" value="FAD-binding/transporter-associated domain-like"/>
    <property type="match status" value="1"/>
</dbReference>
<proteinExistence type="predicted"/>
<dbReference type="InterPro" id="IPR006094">
    <property type="entry name" value="Oxid_FAD_bind_N"/>
</dbReference>
<dbReference type="Pfam" id="PF04030">
    <property type="entry name" value="ALO"/>
    <property type="match status" value="2"/>
</dbReference>
<evidence type="ECO:0000256" key="2">
    <source>
        <dbReference type="ARBA" id="ARBA00023002"/>
    </source>
</evidence>